<comment type="cofactor">
    <cofactor evidence="1">
        <name>a divalent metal cation</name>
        <dbReference type="ChEBI" id="CHEBI:60240"/>
    </cofactor>
</comment>
<evidence type="ECO:0000256" key="3">
    <source>
        <dbReference type="SAM" id="MobiDB-lite"/>
    </source>
</evidence>
<evidence type="ECO:0000256" key="1">
    <source>
        <dbReference type="ARBA" id="ARBA00001968"/>
    </source>
</evidence>
<evidence type="ECO:0000313" key="6">
    <source>
        <dbReference type="Proteomes" id="UP001633002"/>
    </source>
</evidence>
<comment type="caution">
    <text evidence="5">The sequence shown here is derived from an EMBL/GenBank/DDBJ whole genome shotgun (WGS) entry which is preliminary data.</text>
</comment>
<dbReference type="Proteomes" id="UP001633002">
    <property type="component" value="Unassembled WGS sequence"/>
</dbReference>
<protein>
    <recommendedName>
        <fullName evidence="4">DDE Tnp4 domain-containing protein</fullName>
    </recommendedName>
</protein>
<keyword evidence="2" id="KW-0479">Metal-binding</keyword>
<evidence type="ECO:0000256" key="2">
    <source>
        <dbReference type="ARBA" id="ARBA00022723"/>
    </source>
</evidence>
<dbReference type="EMBL" id="JBJQOH010000008">
    <property type="protein sequence ID" value="KAL3677070.1"/>
    <property type="molecule type" value="Genomic_DNA"/>
</dbReference>
<proteinExistence type="predicted"/>
<evidence type="ECO:0000313" key="5">
    <source>
        <dbReference type="EMBL" id="KAL3677070.1"/>
    </source>
</evidence>
<feature type="domain" description="DDE Tnp4" evidence="4">
    <location>
        <begin position="44"/>
        <end position="126"/>
    </location>
</feature>
<dbReference type="Pfam" id="PF13359">
    <property type="entry name" value="DDE_Tnp_4"/>
    <property type="match status" value="1"/>
</dbReference>
<keyword evidence="6" id="KW-1185">Reference proteome</keyword>
<evidence type="ECO:0000259" key="4">
    <source>
        <dbReference type="Pfam" id="PF13359"/>
    </source>
</evidence>
<feature type="region of interest" description="Disordered" evidence="3">
    <location>
        <begin position="131"/>
        <end position="157"/>
    </location>
</feature>
<sequence>MVNYTNRVMTALERCMGNEITWLDRQARARTTSHFRPLSFPSLVRDDNKRVIYFFAGLPGSCHDVTCLRRSALWRQLNSTHLFDDGHYLLGDSGYVPLEPLVCSYKRTGGDMDEVSFNTCIANARSNATIATHDREQEKKEWEREKQNLEGEKKKLGEDNAKLRSSVSLVSWEREREKEEWEKEKRTLQEDNLRIDAETKALQVEGLHQDRARLQKELKVLEEVDALAPMHTEFVELANIYEEKFAYLSIPDGPPYDPMKTTKKDDNYLHSVLLPVLEKFRFHLHDVMSFVDANWEPAQAKEPISSLAVYWEPWTPG</sequence>
<dbReference type="InterPro" id="IPR027806">
    <property type="entry name" value="HARBI1_dom"/>
</dbReference>
<dbReference type="AlphaFoldDB" id="A0ABD3GD28"/>
<name>A0ABD3GD28_9MARC</name>
<dbReference type="GO" id="GO:0046872">
    <property type="term" value="F:metal ion binding"/>
    <property type="evidence" value="ECO:0007669"/>
    <property type="project" value="UniProtKB-KW"/>
</dbReference>
<reference evidence="5 6" key="1">
    <citation type="submission" date="2024-09" db="EMBL/GenBank/DDBJ databases">
        <title>Chromosome-scale assembly of Riccia sorocarpa.</title>
        <authorList>
            <person name="Paukszto L."/>
        </authorList>
    </citation>
    <scope>NUCLEOTIDE SEQUENCE [LARGE SCALE GENOMIC DNA]</scope>
    <source>
        <strain evidence="5">LP-2024</strain>
        <tissue evidence="5">Aerial parts of the thallus</tissue>
    </source>
</reference>
<gene>
    <name evidence="5" type="ORF">R1sor_027018</name>
</gene>
<organism evidence="5 6">
    <name type="scientific">Riccia sorocarpa</name>
    <dbReference type="NCBI Taxonomy" id="122646"/>
    <lineage>
        <taxon>Eukaryota</taxon>
        <taxon>Viridiplantae</taxon>
        <taxon>Streptophyta</taxon>
        <taxon>Embryophyta</taxon>
        <taxon>Marchantiophyta</taxon>
        <taxon>Marchantiopsida</taxon>
        <taxon>Marchantiidae</taxon>
        <taxon>Marchantiales</taxon>
        <taxon>Ricciaceae</taxon>
        <taxon>Riccia</taxon>
    </lineage>
</organism>
<accession>A0ABD3GD28</accession>
<feature type="compositionally biased region" description="Basic and acidic residues" evidence="3">
    <location>
        <begin position="132"/>
        <end position="157"/>
    </location>
</feature>